<keyword evidence="2 3" id="KW-0802">TPR repeat</keyword>
<feature type="repeat" description="TPR" evidence="3">
    <location>
        <begin position="510"/>
        <end position="543"/>
    </location>
</feature>
<evidence type="ECO:0000313" key="6">
    <source>
        <dbReference type="EMBL" id="CAF2251030.1"/>
    </source>
</evidence>
<protein>
    <submittedName>
        <fullName evidence="5">Uncharacterized protein</fullName>
    </submittedName>
</protein>
<keyword evidence="1" id="KW-0677">Repeat</keyword>
<feature type="repeat" description="TPR" evidence="3">
    <location>
        <begin position="554"/>
        <end position="587"/>
    </location>
</feature>
<feature type="repeat" description="TPR" evidence="3">
    <location>
        <begin position="638"/>
        <end position="671"/>
    </location>
</feature>
<dbReference type="Proteomes" id="UP000681720">
    <property type="component" value="Unassembled WGS sequence"/>
</dbReference>
<evidence type="ECO:0000256" key="3">
    <source>
        <dbReference type="PROSITE-ProRule" id="PRU00339"/>
    </source>
</evidence>
<dbReference type="Pfam" id="PF00515">
    <property type="entry name" value="TPR_1"/>
    <property type="match status" value="1"/>
</dbReference>
<comment type="caution">
    <text evidence="5">The sequence shown here is derived from an EMBL/GenBank/DDBJ whole genome shotgun (WGS) entry which is preliminary data.</text>
</comment>
<feature type="repeat" description="TPR" evidence="3">
    <location>
        <begin position="466"/>
        <end position="499"/>
    </location>
</feature>
<dbReference type="AlphaFoldDB" id="A0A816FIJ3"/>
<gene>
    <name evidence="4" type="ORF">CJN711_LOCUS36739</name>
    <name evidence="7" type="ORF">GIL414_LOCUS7438</name>
    <name evidence="5" type="ORF">KQP761_LOCUS32289</name>
    <name evidence="6" type="ORF">MBJ925_LOCUS37872</name>
</gene>
<name>A0A816FIJ3_9BILA</name>
<dbReference type="SMART" id="SM00028">
    <property type="entry name" value="TPR"/>
    <property type="match status" value="6"/>
</dbReference>
<dbReference type="SUPFAM" id="SSF56399">
    <property type="entry name" value="ADP-ribosylation"/>
    <property type="match status" value="1"/>
</dbReference>
<evidence type="ECO:0000313" key="8">
    <source>
        <dbReference type="Proteomes" id="UP000663834"/>
    </source>
</evidence>
<dbReference type="Pfam" id="PF13424">
    <property type="entry name" value="TPR_12"/>
    <property type="match status" value="3"/>
</dbReference>
<proteinExistence type="predicted"/>
<dbReference type="EMBL" id="CAJNRE010021118">
    <property type="protein sequence ID" value="CAF2251030.1"/>
    <property type="molecule type" value="Genomic_DNA"/>
</dbReference>
<sequence length="753" mass="87391">MAYNALIKSLEPEKISPVFTNNESSENINEDLTLVWFDQYMDEIENQSDVEITKDLLRQIHRYVIFFTEPDACIDYLKSISKEKIFLIISGSYAIEYLDKIHLMQQVDSVFIFCLYLEKYSELKEKYSKVIDVFNQQSDLIDSLSKNVELAVRQASIFGLFDGKERSARYLTREAGSFLWFQLLTDVLRNITKTDKHNTGIEDMLMYCQAYYRGNRVELKNIEEFRKKYKPEDAIVWYSKQSFVYRLVNKALRTEDIDALYTFRVYITHLRNQIAIEHQKLRTVASTSKTKIIRLYRGLKLTKNEILQMRYNVGCLISMNGFFSTSRDIEQAVRFATKKSQRKEVVEVLLEIGGNIVLDKMIFADIAQYSAFPKEQEALFDLATVFKIVHVEFDEIRKLWIMQLAGVDELSGAVNEYIQSIGKETEESNSILLFSRVMCDMGEYEKSEKYLKRLLSDLPSNHDDTSKIYFNLGRVCYLRGEYKQSLEYYEEALAIQKREIHPHKSSLDIARTLHNIGNIYLDKKQISTALEYYEKALEMKRKILHDQPNHPSIATSLTAIGSVYKKRGNLSQALELLQHAYEMKKLTLAADHPSLADSLDNLGTIYEEMNNHEKAIGCYKQALKIKKQALPTAHPSISATLNNMGIVYRKEQKYDKSLSCYTQALATEQTKLSLDNLDLADTYNNLCTLYWEQSFYQKALEMAQLKLNILKKHFDDDDEQIRLTKALIDEINEEISSQSGTKAIDEDSPSTFF</sequence>
<dbReference type="PANTHER" id="PTHR45641:SF19">
    <property type="entry name" value="NEPHROCYSTIN-3"/>
    <property type="match status" value="1"/>
</dbReference>
<reference evidence="5" key="1">
    <citation type="submission" date="2021-02" db="EMBL/GenBank/DDBJ databases">
        <authorList>
            <person name="Nowell W R."/>
        </authorList>
    </citation>
    <scope>NUCLEOTIDE SEQUENCE</scope>
</reference>
<accession>A0A816FIJ3</accession>
<dbReference type="PANTHER" id="PTHR45641">
    <property type="entry name" value="TETRATRICOPEPTIDE REPEAT PROTEIN (AFU_ORTHOLOGUE AFUA_6G03870)"/>
    <property type="match status" value="1"/>
</dbReference>
<evidence type="ECO:0000256" key="1">
    <source>
        <dbReference type="ARBA" id="ARBA00022737"/>
    </source>
</evidence>
<dbReference type="PROSITE" id="PS50005">
    <property type="entry name" value="TPR"/>
    <property type="match status" value="5"/>
</dbReference>
<dbReference type="Proteomes" id="UP000663824">
    <property type="component" value="Unassembled WGS sequence"/>
</dbReference>
<evidence type="ECO:0000313" key="5">
    <source>
        <dbReference type="EMBL" id="CAF1662076.1"/>
    </source>
</evidence>
<dbReference type="InterPro" id="IPR011990">
    <property type="entry name" value="TPR-like_helical_dom_sf"/>
</dbReference>
<evidence type="ECO:0000256" key="2">
    <source>
        <dbReference type="ARBA" id="ARBA00022803"/>
    </source>
</evidence>
<evidence type="ECO:0000313" key="7">
    <source>
        <dbReference type="EMBL" id="CAF3918329.1"/>
    </source>
</evidence>
<feature type="repeat" description="TPR" evidence="3">
    <location>
        <begin position="596"/>
        <end position="629"/>
    </location>
</feature>
<dbReference type="PROSITE" id="PS51996">
    <property type="entry name" value="TR_MART"/>
    <property type="match status" value="1"/>
</dbReference>
<dbReference type="OrthoDB" id="5986190at2759"/>
<dbReference type="EMBL" id="CAJNOW010018014">
    <property type="protein sequence ID" value="CAF1662076.1"/>
    <property type="molecule type" value="Genomic_DNA"/>
</dbReference>
<dbReference type="EMBL" id="CAJNOV010017817">
    <property type="protein sequence ID" value="CAF1612794.1"/>
    <property type="molecule type" value="Genomic_DNA"/>
</dbReference>
<evidence type="ECO:0000313" key="4">
    <source>
        <dbReference type="EMBL" id="CAF1612794.1"/>
    </source>
</evidence>
<dbReference type="Gene3D" id="3.90.176.10">
    <property type="entry name" value="Toxin ADP-ribosyltransferase, Chain A, domain 1"/>
    <property type="match status" value="1"/>
</dbReference>
<organism evidence="5 8">
    <name type="scientific">Rotaria magnacalcarata</name>
    <dbReference type="NCBI Taxonomy" id="392030"/>
    <lineage>
        <taxon>Eukaryota</taxon>
        <taxon>Metazoa</taxon>
        <taxon>Spiralia</taxon>
        <taxon>Gnathifera</taxon>
        <taxon>Rotifera</taxon>
        <taxon>Eurotatoria</taxon>
        <taxon>Bdelloidea</taxon>
        <taxon>Philodinida</taxon>
        <taxon>Philodinidae</taxon>
        <taxon>Rotaria</taxon>
    </lineage>
</organism>
<dbReference type="Gene3D" id="1.25.40.10">
    <property type="entry name" value="Tetratricopeptide repeat domain"/>
    <property type="match status" value="2"/>
</dbReference>
<dbReference type="EMBL" id="CAJOBJ010002268">
    <property type="protein sequence ID" value="CAF3918329.1"/>
    <property type="molecule type" value="Genomic_DNA"/>
</dbReference>
<dbReference type="Proteomes" id="UP000663834">
    <property type="component" value="Unassembled WGS sequence"/>
</dbReference>
<dbReference type="PROSITE" id="PS50293">
    <property type="entry name" value="TPR_REGION"/>
    <property type="match status" value="2"/>
</dbReference>
<dbReference type="SUPFAM" id="SSF48452">
    <property type="entry name" value="TPR-like"/>
    <property type="match status" value="2"/>
</dbReference>
<dbReference type="InterPro" id="IPR019734">
    <property type="entry name" value="TPR_rpt"/>
</dbReference>
<dbReference type="Proteomes" id="UP000663855">
    <property type="component" value="Unassembled WGS sequence"/>
</dbReference>